<name>A0A8E2EA54_9PEZI</name>
<protein>
    <submittedName>
        <fullName evidence="1">Uncharacterized protein</fullName>
    </submittedName>
</protein>
<dbReference type="Proteomes" id="UP000250266">
    <property type="component" value="Unassembled WGS sequence"/>
</dbReference>
<organism evidence="1 2">
    <name type="scientific">Lepidopterella palustris CBS 459.81</name>
    <dbReference type="NCBI Taxonomy" id="1314670"/>
    <lineage>
        <taxon>Eukaryota</taxon>
        <taxon>Fungi</taxon>
        <taxon>Dikarya</taxon>
        <taxon>Ascomycota</taxon>
        <taxon>Pezizomycotina</taxon>
        <taxon>Dothideomycetes</taxon>
        <taxon>Pleosporomycetidae</taxon>
        <taxon>Mytilinidiales</taxon>
        <taxon>Argynnaceae</taxon>
        <taxon>Lepidopterella</taxon>
    </lineage>
</organism>
<dbReference type="AlphaFoldDB" id="A0A8E2EA54"/>
<dbReference type="EMBL" id="KV744967">
    <property type="protein sequence ID" value="OCK80281.1"/>
    <property type="molecule type" value="Genomic_DNA"/>
</dbReference>
<evidence type="ECO:0000313" key="2">
    <source>
        <dbReference type="Proteomes" id="UP000250266"/>
    </source>
</evidence>
<dbReference type="OrthoDB" id="5275938at2759"/>
<reference evidence="1 2" key="1">
    <citation type="journal article" date="2016" name="Nat. Commun.">
        <title>Ectomycorrhizal ecology is imprinted in the genome of the dominant symbiotic fungus Cenococcum geophilum.</title>
        <authorList>
            <consortium name="DOE Joint Genome Institute"/>
            <person name="Peter M."/>
            <person name="Kohler A."/>
            <person name="Ohm R.A."/>
            <person name="Kuo A."/>
            <person name="Krutzmann J."/>
            <person name="Morin E."/>
            <person name="Arend M."/>
            <person name="Barry K.W."/>
            <person name="Binder M."/>
            <person name="Choi C."/>
            <person name="Clum A."/>
            <person name="Copeland A."/>
            <person name="Grisel N."/>
            <person name="Haridas S."/>
            <person name="Kipfer T."/>
            <person name="LaButti K."/>
            <person name="Lindquist E."/>
            <person name="Lipzen A."/>
            <person name="Maire R."/>
            <person name="Meier B."/>
            <person name="Mihaltcheva S."/>
            <person name="Molinier V."/>
            <person name="Murat C."/>
            <person name="Poggeler S."/>
            <person name="Quandt C.A."/>
            <person name="Sperisen C."/>
            <person name="Tritt A."/>
            <person name="Tisserant E."/>
            <person name="Crous P.W."/>
            <person name="Henrissat B."/>
            <person name="Nehls U."/>
            <person name="Egli S."/>
            <person name="Spatafora J.W."/>
            <person name="Grigoriev I.V."/>
            <person name="Martin F.M."/>
        </authorList>
    </citation>
    <scope>NUCLEOTIDE SEQUENCE [LARGE SCALE GENOMIC DNA]</scope>
    <source>
        <strain evidence="1 2">CBS 459.81</strain>
    </source>
</reference>
<keyword evidence="2" id="KW-1185">Reference proteome</keyword>
<proteinExistence type="predicted"/>
<sequence length="71" mass="7856">MFPHGFPAERNLSSSFSRLILLPNYDPPAGTLLCKILHFRTPEIPTELDVASLTNLAVLCDNYDRTGAVKP</sequence>
<accession>A0A8E2EA54</accession>
<gene>
    <name evidence="1" type="ORF">K432DRAFT_382371</name>
</gene>
<evidence type="ECO:0000313" key="1">
    <source>
        <dbReference type="EMBL" id="OCK80281.1"/>
    </source>
</evidence>